<accession>A0A8J4M3B9</accession>
<keyword evidence="3 5" id="KW-0326">Glycosidase</keyword>
<dbReference type="Gene3D" id="2.10.10.20">
    <property type="entry name" value="Carbohydrate-binding module superfamily 5/12"/>
    <property type="match status" value="2"/>
</dbReference>
<dbReference type="Pfam" id="PF02839">
    <property type="entry name" value="CBM_5_12"/>
    <property type="match status" value="2"/>
</dbReference>
<evidence type="ECO:0000313" key="9">
    <source>
        <dbReference type="EMBL" id="GIQ69381.1"/>
    </source>
</evidence>
<keyword evidence="7" id="KW-0732">Signal</keyword>
<evidence type="ECO:0000259" key="8">
    <source>
        <dbReference type="SMART" id="SM00495"/>
    </source>
</evidence>
<dbReference type="Pfam" id="PF00150">
    <property type="entry name" value="Cellulase"/>
    <property type="match status" value="1"/>
</dbReference>
<dbReference type="SMART" id="SM00495">
    <property type="entry name" value="ChtBD3"/>
    <property type="match status" value="2"/>
</dbReference>
<feature type="compositionally biased region" description="Low complexity" evidence="6">
    <location>
        <begin position="81"/>
        <end position="96"/>
    </location>
</feature>
<dbReference type="RefSeq" id="WP_308443020.1">
    <property type="nucleotide sequence ID" value="NZ_BOVK01000027.1"/>
</dbReference>
<dbReference type="GO" id="GO:0030246">
    <property type="term" value="F:carbohydrate binding"/>
    <property type="evidence" value="ECO:0007669"/>
    <property type="project" value="InterPro"/>
</dbReference>
<dbReference type="SUPFAM" id="SSF51445">
    <property type="entry name" value="(Trans)glycosidases"/>
    <property type="match status" value="1"/>
</dbReference>
<name>A0A8J4M3B9_9BACL</name>
<dbReference type="PANTHER" id="PTHR34142">
    <property type="entry name" value="ENDO-BETA-1,4-GLUCANASE A"/>
    <property type="match status" value="1"/>
</dbReference>
<feature type="chain" id="PRO_5035326378" description="Chitin-binding type-3 domain-containing protein" evidence="7">
    <location>
        <begin position="33"/>
        <end position="462"/>
    </location>
</feature>
<evidence type="ECO:0000256" key="4">
    <source>
        <dbReference type="ARBA" id="ARBA00023326"/>
    </source>
</evidence>
<dbReference type="Proteomes" id="UP000677918">
    <property type="component" value="Unassembled WGS sequence"/>
</dbReference>
<dbReference type="GO" id="GO:0005576">
    <property type="term" value="C:extracellular region"/>
    <property type="evidence" value="ECO:0007669"/>
    <property type="project" value="InterPro"/>
</dbReference>
<sequence length="462" mass="50786">MIRQMRNCFLLLLCLAVVLGGGFVTASPSAQAADYPAWNANTIYTGGEIVSHKGQLWQAQWWTQNQEPGADQWGPWRVVQNDPVDPGNNGNDPGNGTASYPAWNPNSIYNTGDIVSHNGQLWLARWWTQNQEPGTTGQWGVWELYQENPTDPTDPTDPVEPGEPSNGFYISGTTLYDANGNPFVMRGINHAHTWYKNDLNTAIPAIAATGANTVRVVLSNGRQWTRDSASEVSNIISLLEQHEMIAVLEVHDATGSNNISDLQAAVDYWIDIKSALIGKEDTVIINIANEWYGNWSGSEWAKGYKQAIPRLRDAGLQHTLIVDAAGWGQYPASIHNYGQEVFHADPLGNTMFSIHMYEYAGSDPVTIRNNIDGVLNQGLAVIIGEFGFQHTSGDVDEAYILSYTQQRSVGWLAWSWYGNSGGVEYLDLAHNPAGTSLSAWGETIVNGPNGLRETSQKSSIFQ</sequence>
<feature type="domain" description="Chitin-binding type-3" evidence="8">
    <location>
        <begin position="35"/>
        <end position="79"/>
    </location>
</feature>
<evidence type="ECO:0000256" key="2">
    <source>
        <dbReference type="ARBA" id="ARBA00022801"/>
    </source>
</evidence>
<dbReference type="InterPro" id="IPR017853">
    <property type="entry name" value="GH"/>
</dbReference>
<reference evidence="9" key="1">
    <citation type="submission" date="2021-04" db="EMBL/GenBank/DDBJ databases">
        <title>Draft genome sequence of Xylanibacillus composti strain K13.</title>
        <authorList>
            <person name="Uke A."/>
            <person name="Chhe C."/>
            <person name="Baramee S."/>
            <person name="Kosugi A."/>
        </authorList>
    </citation>
    <scope>NUCLEOTIDE SEQUENCE</scope>
    <source>
        <strain evidence="9">K13</strain>
    </source>
</reference>
<protein>
    <recommendedName>
        <fullName evidence="8">Chitin-binding type-3 domain-containing protein</fullName>
    </recommendedName>
</protein>
<dbReference type="CDD" id="cd12215">
    <property type="entry name" value="ChiC_BD"/>
    <property type="match status" value="2"/>
</dbReference>
<evidence type="ECO:0000256" key="7">
    <source>
        <dbReference type="SAM" id="SignalP"/>
    </source>
</evidence>
<dbReference type="InterPro" id="IPR001547">
    <property type="entry name" value="Glyco_hydro_5"/>
</dbReference>
<dbReference type="EMBL" id="BOVK01000027">
    <property type="protein sequence ID" value="GIQ69381.1"/>
    <property type="molecule type" value="Genomic_DNA"/>
</dbReference>
<evidence type="ECO:0000256" key="5">
    <source>
        <dbReference type="RuleBase" id="RU361153"/>
    </source>
</evidence>
<dbReference type="InterPro" id="IPR036573">
    <property type="entry name" value="CBM_sf_5/12"/>
</dbReference>
<keyword evidence="10" id="KW-1185">Reference proteome</keyword>
<evidence type="ECO:0000313" key="10">
    <source>
        <dbReference type="Proteomes" id="UP000677918"/>
    </source>
</evidence>
<keyword evidence="4" id="KW-0119">Carbohydrate metabolism</keyword>
<feature type="signal peptide" evidence="7">
    <location>
        <begin position="1"/>
        <end position="32"/>
    </location>
</feature>
<dbReference type="AlphaFoldDB" id="A0A8J4M3B9"/>
<dbReference type="Gene3D" id="3.20.20.80">
    <property type="entry name" value="Glycosidases"/>
    <property type="match status" value="1"/>
</dbReference>
<dbReference type="InterPro" id="IPR003610">
    <property type="entry name" value="CBM5/12"/>
</dbReference>
<organism evidence="9 10">
    <name type="scientific">Xylanibacillus composti</name>
    <dbReference type="NCBI Taxonomy" id="1572762"/>
    <lineage>
        <taxon>Bacteria</taxon>
        <taxon>Bacillati</taxon>
        <taxon>Bacillota</taxon>
        <taxon>Bacilli</taxon>
        <taxon>Bacillales</taxon>
        <taxon>Paenibacillaceae</taxon>
        <taxon>Xylanibacillus</taxon>
    </lineage>
</organism>
<dbReference type="GO" id="GO:0004553">
    <property type="term" value="F:hydrolase activity, hydrolyzing O-glycosyl compounds"/>
    <property type="evidence" value="ECO:0007669"/>
    <property type="project" value="InterPro"/>
</dbReference>
<dbReference type="GO" id="GO:0009251">
    <property type="term" value="P:glucan catabolic process"/>
    <property type="evidence" value="ECO:0007669"/>
    <property type="project" value="TreeGrafter"/>
</dbReference>
<feature type="domain" description="Chitin-binding type-3" evidence="8">
    <location>
        <begin position="100"/>
        <end position="145"/>
    </location>
</feature>
<feature type="region of interest" description="Disordered" evidence="6">
    <location>
        <begin position="67"/>
        <end position="99"/>
    </location>
</feature>
<dbReference type="SUPFAM" id="SSF51055">
    <property type="entry name" value="Carbohydrate binding domain"/>
    <property type="match status" value="2"/>
</dbReference>
<keyword evidence="2 5" id="KW-0378">Hydrolase</keyword>
<dbReference type="PANTHER" id="PTHR34142:SF1">
    <property type="entry name" value="GLYCOSIDE HYDROLASE FAMILY 5 DOMAIN-CONTAINING PROTEIN"/>
    <property type="match status" value="1"/>
</dbReference>
<evidence type="ECO:0000256" key="1">
    <source>
        <dbReference type="ARBA" id="ARBA00005641"/>
    </source>
</evidence>
<evidence type="ECO:0000256" key="6">
    <source>
        <dbReference type="SAM" id="MobiDB-lite"/>
    </source>
</evidence>
<comment type="similarity">
    <text evidence="1 5">Belongs to the glycosyl hydrolase 5 (cellulase A) family.</text>
</comment>
<comment type="caution">
    <text evidence="9">The sequence shown here is derived from an EMBL/GenBank/DDBJ whole genome shotgun (WGS) entry which is preliminary data.</text>
</comment>
<proteinExistence type="inferred from homology"/>
<keyword evidence="4" id="KW-0624">Polysaccharide degradation</keyword>
<evidence type="ECO:0000256" key="3">
    <source>
        <dbReference type="ARBA" id="ARBA00023295"/>
    </source>
</evidence>
<gene>
    <name evidence="9" type="ORF">XYCOK13_22050</name>
</gene>